<dbReference type="PROSITE" id="PS00856">
    <property type="entry name" value="GUANYLATE_KINASE_1"/>
    <property type="match status" value="1"/>
</dbReference>
<feature type="domain" description="Guanylate kinase-like" evidence="7">
    <location>
        <begin position="55"/>
        <end position="236"/>
    </location>
</feature>
<dbReference type="EMBL" id="FN668650">
    <property type="protein sequence ID" value="CBK22485.2"/>
    <property type="molecule type" value="Genomic_DNA"/>
</dbReference>
<reference evidence="8" key="1">
    <citation type="submission" date="2010-02" db="EMBL/GenBank/DDBJ databases">
        <title>Sequencing and annotation of the Blastocystis hominis genome.</title>
        <authorList>
            <person name="Wincker P."/>
        </authorList>
    </citation>
    <scope>NUCLEOTIDE SEQUENCE</scope>
    <source>
        <strain evidence="8">Singapore isolate B</strain>
    </source>
</reference>
<dbReference type="FunFam" id="3.40.50.300:FF:000776">
    <property type="entry name" value="Guanylate kinase 2"/>
    <property type="match status" value="1"/>
</dbReference>
<dbReference type="PANTHER" id="PTHR23117">
    <property type="entry name" value="GUANYLATE KINASE-RELATED"/>
    <property type="match status" value="1"/>
</dbReference>
<proteinExistence type="inferred from homology"/>
<sequence>MECLLYETERKKRTDCDSRHGCLLRCTVDRRSLYSYDPIRQIWQNHCLSVKGLICISILVCGPSGVGKTTLIKKLMQNYPDRFGFCVSHTTRPKRKGERNGIDYHFTTPEIIQKEIQQGNFIEHAVVHGNIYGTSFLSVEDVIRNNRICILDIDVQGVQNILKRVADATTILILPPSIEELSSRLHKRNTENEETIQLRLKNSVTEMEKASHIPFTKVIVNKDINESYQELEQSISHFLDSFVYCIKFKTKMYIYIYIYIYI</sequence>
<evidence type="ECO:0000256" key="1">
    <source>
        <dbReference type="ARBA" id="ARBA00005790"/>
    </source>
</evidence>
<evidence type="ECO:0000256" key="5">
    <source>
        <dbReference type="ARBA" id="ARBA00022777"/>
    </source>
</evidence>
<keyword evidence="4" id="KW-0547">Nucleotide-binding</keyword>
<accession>D8M3L2</accession>
<organism evidence="8">
    <name type="scientific">Blastocystis hominis</name>
    <dbReference type="NCBI Taxonomy" id="12968"/>
    <lineage>
        <taxon>Eukaryota</taxon>
        <taxon>Sar</taxon>
        <taxon>Stramenopiles</taxon>
        <taxon>Bigyra</taxon>
        <taxon>Opalozoa</taxon>
        <taxon>Opalinata</taxon>
        <taxon>Blastocystidae</taxon>
        <taxon>Blastocystis</taxon>
    </lineage>
</organism>
<dbReference type="Pfam" id="PF00625">
    <property type="entry name" value="Guanylate_kin"/>
    <property type="match status" value="1"/>
</dbReference>
<keyword evidence="3" id="KW-0808">Transferase</keyword>
<gene>
    <name evidence="8" type="ORF">GSBLH_T00002603001</name>
</gene>
<dbReference type="SUPFAM" id="SSF52540">
    <property type="entry name" value="P-loop containing nucleoside triphosphate hydrolases"/>
    <property type="match status" value="1"/>
</dbReference>
<dbReference type="InterPro" id="IPR027417">
    <property type="entry name" value="P-loop_NTPase"/>
</dbReference>
<evidence type="ECO:0000313" key="8">
    <source>
        <dbReference type="EMBL" id="CBK22485.2"/>
    </source>
</evidence>
<dbReference type="NCBIfam" id="TIGR03263">
    <property type="entry name" value="guanyl_kin"/>
    <property type="match status" value="1"/>
</dbReference>
<dbReference type="GO" id="GO:0004385">
    <property type="term" value="F:GMP kinase activity"/>
    <property type="evidence" value="ECO:0007669"/>
    <property type="project" value="UniProtKB-EC"/>
</dbReference>
<dbReference type="OMA" id="DVQGVQN"/>
<evidence type="ECO:0000256" key="6">
    <source>
        <dbReference type="ARBA" id="ARBA00022840"/>
    </source>
</evidence>
<evidence type="ECO:0000256" key="2">
    <source>
        <dbReference type="ARBA" id="ARBA00012961"/>
    </source>
</evidence>
<dbReference type="InterPro" id="IPR020590">
    <property type="entry name" value="Guanylate_kinase_CS"/>
</dbReference>
<comment type="similarity">
    <text evidence="1">Belongs to the guanylate kinase family.</text>
</comment>
<evidence type="ECO:0000313" key="9">
    <source>
        <dbReference type="Proteomes" id="UP000008312"/>
    </source>
</evidence>
<dbReference type="PROSITE" id="PS50052">
    <property type="entry name" value="GUANYLATE_KINASE_2"/>
    <property type="match status" value="1"/>
</dbReference>
<name>D8M3L2_BLAHO</name>
<evidence type="ECO:0000256" key="4">
    <source>
        <dbReference type="ARBA" id="ARBA00022741"/>
    </source>
</evidence>
<dbReference type="InterPro" id="IPR017665">
    <property type="entry name" value="Guanylate_kinase"/>
</dbReference>
<keyword evidence="6" id="KW-0067">ATP-binding</keyword>
<dbReference type="Proteomes" id="UP000008312">
    <property type="component" value="Unassembled WGS sequence"/>
</dbReference>
<protein>
    <recommendedName>
        <fullName evidence="2">guanylate kinase</fullName>
        <ecNumber evidence="2">2.7.4.8</ecNumber>
    </recommendedName>
</protein>
<dbReference type="FunCoup" id="D8M3L2">
    <property type="interactions" value="202"/>
</dbReference>
<dbReference type="CDD" id="cd00071">
    <property type="entry name" value="GMPK"/>
    <property type="match status" value="1"/>
</dbReference>
<dbReference type="RefSeq" id="XP_012896533.1">
    <property type="nucleotide sequence ID" value="XM_013041079.1"/>
</dbReference>
<dbReference type="PANTHER" id="PTHR23117:SF13">
    <property type="entry name" value="GUANYLATE KINASE"/>
    <property type="match status" value="1"/>
</dbReference>
<keyword evidence="5" id="KW-0418">Kinase</keyword>
<dbReference type="SMART" id="SM00072">
    <property type="entry name" value="GuKc"/>
    <property type="match status" value="1"/>
</dbReference>
<dbReference type="AlphaFoldDB" id="D8M3L2"/>
<dbReference type="OrthoDB" id="6334211at2759"/>
<dbReference type="GO" id="GO:0005524">
    <property type="term" value="F:ATP binding"/>
    <property type="evidence" value="ECO:0007669"/>
    <property type="project" value="UniProtKB-KW"/>
</dbReference>
<dbReference type="InParanoid" id="D8M3L2"/>
<dbReference type="GO" id="GO:0005829">
    <property type="term" value="C:cytosol"/>
    <property type="evidence" value="ECO:0007669"/>
    <property type="project" value="TreeGrafter"/>
</dbReference>
<evidence type="ECO:0000259" key="7">
    <source>
        <dbReference type="PROSITE" id="PS50052"/>
    </source>
</evidence>
<evidence type="ECO:0000256" key="3">
    <source>
        <dbReference type="ARBA" id="ARBA00022679"/>
    </source>
</evidence>
<dbReference type="InterPro" id="IPR008144">
    <property type="entry name" value="Guanylate_kin-like_dom"/>
</dbReference>
<dbReference type="InterPro" id="IPR008145">
    <property type="entry name" value="GK/Ca_channel_bsu"/>
</dbReference>
<keyword evidence="9" id="KW-1185">Reference proteome</keyword>
<dbReference type="EC" id="2.7.4.8" evidence="2"/>
<dbReference type="GeneID" id="24919758"/>
<dbReference type="Gene3D" id="3.40.50.300">
    <property type="entry name" value="P-loop containing nucleotide triphosphate hydrolases"/>
    <property type="match status" value="1"/>
</dbReference>